<proteinExistence type="predicted"/>
<dbReference type="PANTHER" id="PTHR22957:SF26">
    <property type="entry name" value="LD44506P"/>
    <property type="match status" value="1"/>
</dbReference>
<evidence type="ECO:0000259" key="2">
    <source>
        <dbReference type="PROSITE" id="PS50086"/>
    </source>
</evidence>
<dbReference type="EMBL" id="CAJZBQ010000020">
    <property type="protein sequence ID" value="CAG9318057.1"/>
    <property type="molecule type" value="Genomic_DNA"/>
</dbReference>
<feature type="domain" description="Rab-GAP TBC" evidence="2">
    <location>
        <begin position="69"/>
        <end position="293"/>
    </location>
</feature>
<dbReference type="AlphaFoldDB" id="A0AAU9J287"/>
<name>A0AAU9J287_9CILI</name>
<comment type="caution">
    <text evidence="3">The sequence shown here is derived from an EMBL/GenBank/DDBJ whole genome shotgun (WGS) entry which is preliminary data.</text>
</comment>
<gene>
    <name evidence="3" type="ORF">BSTOLATCC_MIC20541</name>
</gene>
<feature type="region of interest" description="Disordered" evidence="1">
    <location>
        <begin position="16"/>
        <end position="37"/>
    </location>
</feature>
<keyword evidence="4" id="KW-1185">Reference proteome</keyword>
<dbReference type="Gene3D" id="1.10.8.270">
    <property type="entry name" value="putative rabgap domain of human tbc1 domain family member 14 like domains"/>
    <property type="match status" value="1"/>
</dbReference>
<dbReference type="PROSITE" id="PS50086">
    <property type="entry name" value="TBC_RABGAP"/>
    <property type="match status" value="1"/>
</dbReference>
<dbReference type="Gene3D" id="1.10.472.80">
    <property type="entry name" value="Ypt/Rab-GAP domain of gyp1p, domain 3"/>
    <property type="match status" value="1"/>
</dbReference>
<dbReference type="Proteomes" id="UP001162131">
    <property type="component" value="Unassembled WGS sequence"/>
</dbReference>
<dbReference type="GO" id="GO:0005096">
    <property type="term" value="F:GTPase activator activity"/>
    <property type="evidence" value="ECO:0007669"/>
    <property type="project" value="TreeGrafter"/>
</dbReference>
<dbReference type="InterPro" id="IPR000195">
    <property type="entry name" value="Rab-GAP-TBC_dom"/>
</dbReference>
<organism evidence="3 4">
    <name type="scientific">Blepharisma stoltei</name>
    <dbReference type="NCBI Taxonomy" id="1481888"/>
    <lineage>
        <taxon>Eukaryota</taxon>
        <taxon>Sar</taxon>
        <taxon>Alveolata</taxon>
        <taxon>Ciliophora</taxon>
        <taxon>Postciliodesmatophora</taxon>
        <taxon>Heterotrichea</taxon>
        <taxon>Heterotrichida</taxon>
        <taxon>Blepharismidae</taxon>
        <taxon>Blepharisma</taxon>
    </lineage>
</organism>
<dbReference type="SUPFAM" id="SSF47923">
    <property type="entry name" value="Ypt/Rab-GAP domain of gyp1p"/>
    <property type="match status" value="2"/>
</dbReference>
<dbReference type="Pfam" id="PF00566">
    <property type="entry name" value="RabGAP-TBC"/>
    <property type="match status" value="1"/>
</dbReference>
<dbReference type="InterPro" id="IPR035969">
    <property type="entry name" value="Rab-GAP_TBC_sf"/>
</dbReference>
<reference evidence="3" key="1">
    <citation type="submission" date="2021-09" db="EMBL/GenBank/DDBJ databases">
        <authorList>
            <consortium name="AG Swart"/>
            <person name="Singh M."/>
            <person name="Singh A."/>
            <person name="Seah K."/>
            <person name="Emmerich C."/>
        </authorList>
    </citation>
    <scope>NUCLEOTIDE SEQUENCE</scope>
    <source>
        <strain evidence="3">ATCC30299</strain>
    </source>
</reference>
<evidence type="ECO:0000313" key="3">
    <source>
        <dbReference type="EMBL" id="CAG9318057.1"/>
    </source>
</evidence>
<dbReference type="PANTHER" id="PTHR22957">
    <property type="entry name" value="TBC1 DOMAIN FAMILY MEMBER GTPASE-ACTIVATING PROTEIN"/>
    <property type="match status" value="1"/>
</dbReference>
<dbReference type="SMART" id="SM00164">
    <property type="entry name" value="TBC"/>
    <property type="match status" value="1"/>
</dbReference>
<sequence length="362" mass="42872">MSRFLKWLSNKVRENANRSEKEEDKSSNNSDSGRNFYHNFERRENKIRKILEEQTADFQELRNLCWKGINDPILRAETWRILLNYEPAQKERRIPTLEKKREEYRSYIVEIYEERDDLNGILTQLDKDMPRTRQDFALFKKQCIQNMMRRILYILAIRNPASSYVQGLNELCVPFITVFLMPNYHCDPKRLSAPIEDPSQDLLLQVEADTYWCLANIMTFMHDFFMHSTPGVQRAMIKIGDVIKRVDPQLSAYMENADVTPISYAFRWVSCFMMREFPLHLGLYVWDAFIADEGGFHGLCGYLGAALVLNWKNELMQKNMSEMLQFLHKVPTQHWDIEEISMLLSRAFYFKSLFDDSPNHLG</sequence>
<evidence type="ECO:0000313" key="4">
    <source>
        <dbReference type="Proteomes" id="UP001162131"/>
    </source>
</evidence>
<feature type="compositionally biased region" description="Basic and acidic residues" evidence="1">
    <location>
        <begin position="16"/>
        <end position="26"/>
    </location>
</feature>
<protein>
    <recommendedName>
        <fullName evidence="2">Rab-GAP TBC domain-containing protein</fullName>
    </recommendedName>
</protein>
<evidence type="ECO:0000256" key="1">
    <source>
        <dbReference type="SAM" id="MobiDB-lite"/>
    </source>
</evidence>
<accession>A0AAU9J287</accession>